<dbReference type="SMART" id="SM00184">
    <property type="entry name" value="RING"/>
    <property type="match status" value="1"/>
</dbReference>
<keyword evidence="1" id="KW-0862">Zinc</keyword>
<sequence length="188" mass="21565">MAALSQLLSHLYTITIVFFTILLLELVIFVRSLSGSDRPITAAQYLKLIEENNPASRYKIGLVLESRECAVCLSAFEEGEVIRRLGCRHTFHKDCVDKWLQQDSATCPLCRKKVLPEEIVVKYQQRRNSQEYDGSDEELVFLLSALHVTMESRYSFWEESEEFGEVLGKVALVVWDISLKDLLVMLSN</sequence>
<comment type="caution">
    <text evidence="4">The sequence shown here is derived from an EMBL/GenBank/DDBJ whole genome shotgun (WGS) entry which is preliminary data.</text>
</comment>
<gene>
    <name evidence="4" type="ORF">RJ640_009001</name>
</gene>
<accession>A0AA88U8I9</accession>
<dbReference type="Pfam" id="PF13639">
    <property type="entry name" value="zf-RING_2"/>
    <property type="match status" value="1"/>
</dbReference>
<dbReference type="Gene3D" id="3.30.40.10">
    <property type="entry name" value="Zinc/RING finger domain, C3HC4 (zinc finger)"/>
    <property type="match status" value="1"/>
</dbReference>
<dbReference type="SUPFAM" id="SSF57850">
    <property type="entry name" value="RING/U-box"/>
    <property type="match status" value="1"/>
</dbReference>
<organism evidence="4 5">
    <name type="scientific">Escallonia rubra</name>
    <dbReference type="NCBI Taxonomy" id="112253"/>
    <lineage>
        <taxon>Eukaryota</taxon>
        <taxon>Viridiplantae</taxon>
        <taxon>Streptophyta</taxon>
        <taxon>Embryophyta</taxon>
        <taxon>Tracheophyta</taxon>
        <taxon>Spermatophyta</taxon>
        <taxon>Magnoliopsida</taxon>
        <taxon>eudicotyledons</taxon>
        <taxon>Gunneridae</taxon>
        <taxon>Pentapetalae</taxon>
        <taxon>asterids</taxon>
        <taxon>campanulids</taxon>
        <taxon>Escalloniales</taxon>
        <taxon>Escalloniaceae</taxon>
        <taxon>Escallonia</taxon>
    </lineage>
</organism>
<dbReference type="InterPro" id="IPR001841">
    <property type="entry name" value="Znf_RING"/>
</dbReference>
<feature type="domain" description="RING-type" evidence="3">
    <location>
        <begin position="69"/>
        <end position="111"/>
    </location>
</feature>
<dbReference type="InterPro" id="IPR013083">
    <property type="entry name" value="Znf_RING/FYVE/PHD"/>
</dbReference>
<dbReference type="EMBL" id="JAVXUO010002219">
    <property type="protein sequence ID" value="KAK2975224.1"/>
    <property type="molecule type" value="Genomic_DNA"/>
</dbReference>
<keyword evidence="2" id="KW-0812">Transmembrane</keyword>
<dbReference type="PANTHER" id="PTHR47662">
    <property type="entry name" value="RING-TYPE DOMAIN-CONTAINING PROTEIN"/>
    <property type="match status" value="1"/>
</dbReference>
<dbReference type="CDD" id="cd16461">
    <property type="entry name" value="RING-H2_EL5-like"/>
    <property type="match status" value="1"/>
</dbReference>
<keyword evidence="5" id="KW-1185">Reference proteome</keyword>
<feature type="transmembrane region" description="Helical" evidence="2">
    <location>
        <begin position="12"/>
        <end position="30"/>
    </location>
</feature>
<proteinExistence type="predicted"/>
<dbReference type="FunFam" id="3.30.40.10:FF:000388">
    <property type="entry name" value="Putative RING zinc finger domain superfamily protein"/>
    <property type="match status" value="1"/>
</dbReference>
<name>A0AA88U8I9_9ASTE</name>
<evidence type="ECO:0000256" key="2">
    <source>
        <dbReference type="SAM" id="Phobius"/>
    </source>
</evidence>
<dbReference type="GO" id="GO:0008270">
    <property type="term" value="F:zinc ion binding"/>
    <property type="evidence" value="ECO:0007669"/>
    <property type="project" value="UniProtKB-KW"/>
</dbReference>
<protein>
    <recommendedName>
        <fullName evidence="3">RING-type domain-containing protein</fullName>
    </recommendedName>
</protein>
<dbReference type="PANTHER" id="PTHR47662:SF1">
    <property type="entry name" value="RING-TYPE DOMAIN-CONTAINING PROTEIN"/>
    <property type="match status" value="1"/>
</dbReference>
<evidence type="ECO:0000313" key="5">
    <source>
        <dbReference type="Proteomes" id="UP001187471"/>
    </source>
</evidence>
<evidence type="ECO:0000313" key="4">
    <source>
        <dbReference type="EMBL" id="KAK2975224.1"/>
    </source>
</evidence>
<dbReference type="PROSITE" id="PS50089">
    <property type="entry name" value="ZF_RING_2"/>
    <property type="match status" value="1"/>
</dbReference>
<keyword evidence="1" id="KW-0479">Metal-binding</keyword>
<evidence type="ECO:0000259" key="3">
    <source>
        <dbReference type="PROSITE" id="PS50089"/>
    </source>
</evidence>
<keyword evidence="2" id="KW-0472">Membrane</keyword>
<evidence type="ECO:0000256" key="1">
    <source>
        <dbReference type="PROSITE-ProRule" id="PRU00175"/>
    </source>
</evidence>
<keyword evidence="1" id="KW-0863">Zinc-finger</keyword>
<dbReference type="AlphaFoldDB" id="A0AA88U8I9"/>
<keyword evidence="2" id="KW-1133">Transmembrane helix</keyword>
<dbReference type="Proteomes" id="UP001187471">
    <property type="component" value="Unassembled WGS sequence"/>
</dbReference>
<reference evidence="4" key="1">
    <citation type="submission" date="2022-12" db="EMBL/GenBank/DDBJ databases">
        <title>Draft genome assemblies for two species of Escallonia (Escalloniales).</title>
        <authorList>
            <person name="Chanderbali A."/>
            <person name="Dervinis C."/>
            <person name="Anghel I."/>
            <person name="Soltis D."/>
            <person name="Soltis P."/>
            <person name="Zapata F."/>
        </authorList>
    </citation>
    <scope>NUCLEOTIDE SEQUENCE</scope>
    <source>
        <strain evidence="4">UCBG92.1500</strain>
        <tissue evidence="4">Leaf</tissue>
    </source>
</reference>